<keyword evidence="4" id="KW-1185">Reference proteome</keyword>
<accession>A0A5C1QLW2</accession>
<dbReference type="AlphaFoldDB" id="A0A5C1QLW2"/>
<gene>
    <name evidence="3" type="ORF">EXM22_05860</name>
</gene>
<reference evidence="3 4" key="1">
    <citation type="submission" date="2019-02" db="EMBL/GenBank/DDBJ databases">
        <title>Complete Genome Sequence and Methylome Analysis of free living Spirochaetas.</title>
        <authorList>
            <person name="Fomenkov A."/>
            <person name="Dubinina G."/>
            <person name="Leshcheva N."/>
            <person name="Mikheeva N."/>
            <person name="Grabovich M."/>
            <person name="Vincze T."/>
            <person name="Roberts R.J."/>
        </authorList>
    </citation>
    <scope>NUCLEOTIDE SEQUENCE [LARGE SCALE GENOMIC DNA]</scope>
    <source>
        <strain evidence="3 4">K2</strain>
    </source>
</reference>
<dbReference type="InterPro" id="IPR003509">
    <property type="entry name" value="UPF0102_YraN-like"/>
</dbReference>
<dbReference type="HAMAP" id="MF_00048">
    <property type="entry name" value="UPF0102"/>
    <property type="match status" value="1"/>
</dbReference>
<protein>
    <recommendedName>
        <fullName evidence="2">UPF0102 protein EXM22_05860</fullName>
    </recommendedName>
</protein>
<dbReference type="Proteomes" id="UP000324209">
    <property type="component" value="Chromosome"/>
</dbReference>
<dbReference type="PANTHER" id="PTHR34039:SF1">
    <property type="entry name" value="UPF0102 PROTEIN YRAN"/>
    <property type="match status" value="1"/>
</dbReference>
<dbReference type="RefSeq" id="WP_149485616.1">
    <property type="nucleotide sequence ID" value="NZ_CP036150.1"/>
</dbReference>
<dbReference type="GO" id="GO:0003676">
    <property type="term" value="F:nucleic acid binding"/>
    <property type="evidence" value="ECO:0007669"/>
    <property type="project" value="InterPro"/>
</dbReference>
<dbReference type="PANTHER" id="PTHR34039">
    <property type="entry name" value="UPF0102 PROTEIN YRAN"/>
    <property type="match status" value="1"/>
</dbReference>
<proteinExistence type="inferred from homology"/>
<evidence type="ECO:0000313" key="4">
    <source>
        <dbReference type="Proteomes" id="UP000324209"/>
    </source>
</evidence>
<dbReference type="OrthoDB" id="9802516at2"/>
<sequence>MIQHKKGVLGEQRATDYLSSSGYQIIKRNFRKSFGEVDIIAVKGNKIVFCEIKNWDYIGWEDLHFSINTSKIQRIKRVATLFLQQNPDYDGYHVGFDLILLSRRMKVLNHIEDFI</sequence>
<evidence type="ECO:0000313" key="3">
    <source>
        <dbReference type="EMBL" id="QEN07536.1"/>
    </source>
</evidence>
<dbReference type="Gene3D" id="3.40.1350.10">
    <property type="match status" value="1"/>
</dbReference>
<dbReference type="InterPro" id="IPR011856">
    <property type="entry name" value="tRNA_endonuc-like_dom_sf"/>
</dbReference>
<evidence type="ECO:0000256" key="1">
    <source>
        <dbReference type="ARBA" id="ARBA00006738"/>
    </source>
</evidence>
<organism evidence="3 4">
    <name type="scientific">Oceanispirochaeta crateris</name>
    <dbReference type="NCBI Taxonomy" id="2518645"/>
    <lineage>
        <taxon>Bacteria</taxon>
        <taxon>Pseudomonadati</taxon>
        <taxon>Spirochaetota</taxon>
        <taxon>Spirochaetia</taxon>
        <taxon>Spirochaetales</taxon>
        <taxon>Spirochaetaceae</taxon>
        <taxon>Oceanispirochaeta</taxon>
    </lineage>
</organism>
<dbReference type="SUPFAM" id="SSF52980">
    <property type="entry name" value="Restriction endonuclease-like"/>
    <property type="match status" value="1"/>
</dbReference>
<dbReference type="Pfam" id="PF02021">
    <property type="entry name" value="UPF0102"/>
    <property type="match status" value="1"/>
</dbReference>
<dbReference type="KEGG" id="ock:EXM22_05860"/>
<comment type="similarity">
    <text evidence="1 2">Belongs to the UPF0102 family.</text>
</comment>
<dbReference type="InterPro" id="IPR011335">
    <property type="entry name" value="Restrct_endonuc-II-like"/>
</dbReference>
<name>A0A5C1QLW2_9SPIO</name>
<dbReference type="EMBL" id="CP036150">
    <property type="protein sequence ID" value="QEN07536.1"/>
    <property type="molecule type" value="Genomic_DNA"/>
</dbReference>
<evidence type="ECO:0000256" key="2">
    <source>
        <dbReference type="HAMAP-Rule" id="MF_00048"/>
    </source>
</evidence>